<keyword evidence="2" id="KW-0732">Signal</keyword>
<evidence type="ECO:0000313" key="3">
    <source>
        <dbReference type="EMBL" id="NIE45859.1"/>
    </source>
</evidence>
<feature type="region of interest" description="Disordered" evidence="1">
    <location>
        <begin position="98"/>
        <end position="122"/>
    </location>
</feature>
<organism evidence="3">
    <name type="scientific">Rhipicephalus microplus</name>
    <name type="common">Cattle tick</name>
    <name type="synonym">Boophilus microplus</name>
    <dbReference type="NCBI Taxonomy" id="6941"/>
    <lineage>
        <taxon>Eukaryota</taxon>
        <taxon>Metazoa</taxon>
        <taxon>Ecdysozoa</taxon>
        <taxon>Arthropoda</taxon>
        <taxon>Chelicerata</taxon>
        <taxon>Arachnida</taxon>
        <taxon>Acari</taxon>
        <taxon>Parasitiformes</taxon>
        <taxon>Ixodida</taxon>
        <taxon>Ixodoidea</taxon>
        <taxon>Ixodidae</taxon>
        <taxon>Rhipicephalinae</taxon>
        <taxon>Rhipicephalus</taxon>
        <taxon>Boophilus</taxon>
    </lineage>
</organism>
<dbReference type="EMBL" id="GIKN01003586">
    <property type="protein sequence ID" value="NIE45859.1"/>
    <property type="molecule type" value="Transcribed_RNA"/>
</dbReference>
<evidence type="ECO:0000256" key="1">
    <source>
        <dbReference type="SAM" id="MobiDB-lite"/>
    </source>
</evidence>
<feature type="signal peptide" evidence="2">
    <location>
        <begin position="1"/>
        <end position="15"/>
    </location>
</feature>
<dbReference type="InterPro" id="IPR012674">
    <property type="entry name" value="Calycin"/>
</dbReference>
<name>A0A6G5A4Z7_RHIMP</name>
<dbReference type="AlphaFoldDB" id="A0A6G5A4Z7"/>
<dbReference type="SUPFAM" id="SSF50814">
    <property type="entry name" value="Lipocalins"/>
    <property type="match status" value="1"/>
</dbReference>
<accession>A0A6G5A4Z7</accession>
<sequence length="224" mass="25449">MNFLIIVCILGLASASFDYSGRPTLAQLKAFYGTEEGIYVLRRSFKFDKESGSASKCIWNKKLSISESAMKLQEAYGDGVTVYNYNVNIELEEGGGRDVAPTMRATPGTRRGTMTAGNWQSGTMSTDHAGPRVYTFEFYDSLERCAVVTFNDGIRRCELHFWESRKHLTKPRKTKGTPLTLSAFHNCEREYKNLCPDATSYTVYDEECESWFKPKLNNMQWPSD</sequence>
<reference evidence="3" key="1">
    <citation type="submission" date="2020-03" db="EMBL/GenBank/DDBJ databases">
        <title>A transcriptome and proteome of the tick Rhipicephalus microplus shaped by the genetic composition of its hosts and developmental stage.</title>
        <authorList>
            <person name="Garcia G.R."/>
            <person name="Ribeiro J.M.C."/>
            <person name="Maruyama S.R."/>
            <person name="Gardinasse L.G."/>
            <person name="Nelson K."/>
            <person name="Ferreira B.R."/>
            <person name="Andrade T.G."/>
            <person name="Santos I.K.F.M."/>
        </authorList>
    </citation>
    <scope>NUCLEOTIDE SEQUENCE</scope>
    <source>
        <strain evidence="3">NSGR</strain>
        <tissue evidence="3">Salivary glands</tissue>
    </source>
</reference>
<protein>
    <submittedName>
        <fullName evidence="3">Putative lipocalin</fullName>
    </submittedName>
</protein>
<feature type="chain" id="PRO_5026205032" evidence="2">
    <location>
        <begin position="16"/>
        <end position="224"/>
    </location>
</feature>
<proteinExistence type="predicted"/>
<evidence type="ECO:0000256" key="2">
    <source>
        <dbReference type="SAM" id="SignalP"/>
    </source>
</evidence>
<dbReference type="Gene3D" id="2.40.128.20">
    <property type="match status" value="1"/>
</dbReference>